<dbReference type="InterPro" id="IPR002347">
    <property type="entry name" value="SDR_fam"/>
</dbReference>
<dbReference type="AlphaFoldDB" id="A0A2P5HIZ5"/>
<evidence type="ECO:0000256" key="2">
    <source>
        <dbReference type="ARBA" id="ARBA00022857"/>
    </source>
</evidence>
<dbReference type="CDD" id="cd05233">
    <property type="entry name" value="SDR_c"/>
    <property type="match status" value="1"/>
</dbReference>
<evidence type="ECO:0000256" key="3">
    <source>
        <dbReference type="ARBA" id="ARBA00023002"/>
    </source>
</evidence>
<evidence type="ECO:0000313" key="5">
    <source>
        <dbReference type="Proteomes" id="UP000094444"/>
    </source>
</evidence>
<evidence type="ECO:0000256" key="1">
    <source>
        <dbReference type="ARBA" id="ARBA00006484"/>
    </source>
</evidence>
<dbReference type="InterPro" id="IPR057571">
    <property type="entry name" value="SDR_PhqE-like"/>
</dbReference>
<reference evidence="4" key="1">
    <citation type="submission" date="2017-09" db="EMBL/GenBank/DDBJ databases">
        <title>Polyketide synthases of a Diaporthe helianthi virulent isolate.</title>
        <authorList>
            <person name="Baroncelli R."/>
        </authorList>
    </citation>
    <scope>NUCLEOTIDE SEQUENCE [LARGE SCALE GENOMIC DNA]</scope>
    <source>
        <strain evidence="4">7/96</strain>
    </source>
</reference>
<dbReference type="InterPro" id="IPR036291">
    <property type="entry name" value="NAD(P)-bd_dom_sf"/>
</dbReference>
<name>A0A2P5HIZ5_DIAHE</name>
<organism evidence="4 5">
    <name type="scientific">Diaporthe helianthi</name>
    <dbReference type="NCBI Taxonomy" id="158607"/>
    <lineage>
        <taxon>Eukaryota</taxon>
        <taxon>Fungi</taxon>
        <taxon>Dikarya</taxon>
        <taxon>Ascomycota</taxon>
        <taxon>Pezizomycotina</taxon>
        <taxon>Sordariomycetes</taxon>
        <taxon>Sordariomycetidae</taxon>
        <taxon>Diaporthales</taxon>
        <taxon>Diaporthaceae</taxon>
        <taxon>Diaporthe</taxon>
    </lineage>
</organism>
<dbReference type="PANTHER" id="PTHR43477:SF1">
    <property type="entry name" value="DIHYDROANTICAPSIN 7-DEHYDROGENASE"/>
    <property type="match status" value="1"/>
</dbReference>
<dbReference type="PRINTS" id="PR00081">
    <property type="entry name" value="GDHRDH"/>
</dbReference>
<dbReference type="OrthoDB" id="294295at2759"/>
<sequence>MASKYQKLLNKHVVVIGGTSGIGFGVAEGSLASGAQVTVSSSNQSRVHAAVEKLKASFPDRKVDGFTCDLSKPTVEQELEALFSKIGKVDHIVYTAGDWIAGTPVEEITYEKIVAAGQVRFIAALLAAKVGSKYLNPGPYSSITFTTGVASQKPIPNWAVLVGFAAGLHGLTRSLALDLKPIRVNLVSPGAVETEAFDSSFFQESKKKYLEEVFGQLPTGRVAQPEDVAEAYLFLMKDPSVTGTVVNSNSGALLV</sequence>
<protein>
    <submittedName>
        <fullName evidence="4">Short chain dehydrogenase</fullName>
    </submittedName>
</protein>
<proteinExistence type="inferred from homology"/>
<dbReference type="InterPro" id="IPR051122">
    <property type="entry name" value="SDR_DHRS6-like"/>
</dbReference>
<dbReference type="Proteomes" id="UP000094444">
    <property type="component" value="Unassembled WGS sequence"/>
</dbReference>
<gene>
    <name evidence="4" type="ORF">DHEL01_v211401</name>
</gene>
<dbReference type="EMBL" id="MAVT02001746">
    <property type="protein sequence ID" value="POS70206.1"/>
    <property type="molecule type" value="Genomic_DNA"/>
</dbReference>
<dbReference type="SUPFAM" id="SSF51735">
    <property type="entry name" value="NAD(P)-binding Rossmann-fold domains"/>
    <property type="match status" value="1"/>
</dbReference>
<dbReference type="InParanoid" id="A0A2P5HIZ5"/>
<keyword evidence="5" id="KW-1185">Reference proteome</keyword>
<accession>A0A2P5HIZ5</accession>
<comment type="caution">
    <text evidence="4">The sequence shown here is derived from an EMBL/GenBank/DDBJ whole genome shotgun (WGS) entry which is preliminary data.</text>
</comment>
<comment type="similarity">
    <text evidence="1">Belongs to the short-chain dehydrogenases/reductases (SDR) family.</text>
</comment>
<keyword evidence="3" id="KW-0560">Oxidoreductase</keyword>
<keyword evidence="2" id="KW-0521">NADP</keyword>
<dbReference type="GO" id="GO:0016491">
    <property type="term" value="F:oxidoreductase activity"/>
    <property type="evidence" value="ECO:0007669"/>
    <property type="project" value="UniProtKB-KW"/>
</dbReference>
<dbReference type="Gene3D" id="3.40.50.720">
    <property type="entry name" value="NAD(P)-binding Rossmann-like Domain"/>
    <property type="match status" value="1"/>
</dbReference>
<dbReference type="PANTHER" id="PTHR43477">
    <property type="entry name" value="DIHYDROANTICAPSIN 7-DEHYDROGENASE"/>
    <property type="match status" value="1"/>
</dbReference>
<dbReference type="STRING" id="158607.A0A2P5HIZ5"/>
<evidence type="ECO:0000313" key="4">
    <source>
        <dbReference type="EMBL" id="POS70206.1"/>
    </source>
</evidence>
<dbReference type="Pfam" id="PF23441">
    <property type="entry name" value="SDR"/>
    <property type="match status" value="1"/>
</dbReference>